<dbReference type="Proteomes" id="UP000679220">
    <property type="component" value="Unassembled WGS sequence"/>
</dbReference>
<gene>
    <name evidence="2" type="ORF">KDU71_09550</name>
</gene>
<dbReference type="SUPFAM" id="SSF110296">
    <property type="entry name" value="Oligoxyloglucan reducing end-specific cellobiohydrolase"/>
    <property type="match status" value="1"/>
</dbReference>
<dbReference type="RefSeq" id="WP_212190112.1">
    <property type="nucleotide sequence ID" value="NZ_JAGTAR010000012.1"/>
</dbReference>
<reference evidence="2" key="2">
    <citation type="submission" date="2021-04" db="EMBL/GenBank/DDBJ databases">
        <authorList>
            <person name="Zhang T."/>
            <person name="Zhang Y."/>
            <person name="Lu D."/>
            <person name="Zuo D."/>
            <person name="Du Z."/>
        </authorList>
    </citation>
    <scope>NUCLEOTIDE SEQUENCE</scope>
    <source>
        <strain evidence="2">JR1</strain>
    </source>
</reference>
<dbReference type="AlphaFoldDB" id="A0A941IXQ5"/>
<evidence type="ECO:0000313" key="2">
    <source>
        <dbReference type="EMBL" id="MBR8535798.1"/>
    </source>
</evidence>
<protein>
    <submittedName>
        <fullName evidence="2">BNR-4 repeat-containing protein</fullName>
    </submittedName>
</protein>
<comment type="caution">
    <text evidence="2">The sequence shown here is derived from an EMBL/GenBank/DDBJ whole genome shotgun (WGS) entry which is preliminary data.</text>
</comment>
<reference evidence="2" key="1">
    <citation type="journal article" date="2018" name="Int. J. Syst. Evol. Microbiol.">
        <title>Carboxylicivirga sediminis sp. nov., isolated from coastal sediment.</title>
        <authorList>
            <person name="Wang F.Q."/>
            <person name="Ren L.H."/>
            <person name="Zou R.J."/>
            <person name="Sun Y.Z."/>
            <person name="Liu X.J."/>
            <person name="Jiang F."/>
            <person name="Liu L.J."/>
        </authorList>
    </citation>
    <scope>NUCLEOTIDE SEQUENCE</scope>
    <source>
        <strain evidence="2">JR1</strain>
    </source>
</reference>
<name>A0A941IXQ5_9BACT</name>
<proteinExistence type="predicted"/>
<dbReference type="EMBL" id="JAGTAR010000012">
    <property type="protein sequence ID" value="MBR8535798.1"/>
    <property type="molecule type" value="Genomic_DNA"/>
</dbReference>
<organism evidence="2 3">
    <name type="scientific">Carboxylicivirga sediminis</name>
    <dbReference type="NCBI Taxonomy" id="2006564"/>
    <lineage>
        <taxon>Bacteria</taxon>
        <taxon>Pseudomonadati</taxon>
        <taxon>Bacteroidota</taxon>
        <taxon>Bacteroidia</taxon>
        <taxon>Marinilabiliales</taxon>
        <taxon>Marinilabiliaceae</taxon>
        <taxon>Carboxylicivirga</taxon>
    </lineage>
</organism>
<accession>A0A941IXQ5</accession>
<feature type="region of interest" description="Disordered" evidence="1">
    <location>
        <begin position="59"/>
        <end position="79"/>
    </location>
</feature>
<feature type="compositionally biased region" description="Basic and acidic residues" evidence="1">
    <location>
        <begin position="64"/>
        <end position="77"/>
    </location>
</feature>
<keyword evidence="3" id="KW-1185">Reference proteome</keyword>
<evidence type="ECO:0000313" key="3">
    <source>
        <dbReference type="Proteomes" id="UP000679220"/>
    </source>
</evidence>
<evidence type="ECO:0000256" key="1">
    <source>
        <dbReference type="SAM" id="MobiDB-lite"/>
    </source>
</evidence>
<dbReference type="Pfam" id="PF15892">
    <property type="entry name" value="BNR_4"/>
    <property type="match status" value="1"/>
</dbReference>
<sequence length="498" mass="57558">MSASNKYVSVTLYDQSKRSANYPRGFQSILKRSCLGLMLMTLVPSFSIAKSAVFESSNQQANEIRSRADNTSKKKDSATLTNNKEIKRLTADGAWCWFSGPRAIYLNNENQEIITGWITSKGDLEAGVLKYDSKEVKVQRVVAKLDKDDHANPGFVELSNHEVMMAYSKHFDHKVRINKTLDPVETLQFGPAMEHDIYDAEELERYPNRRVTYANPFRLEEENNRIYCFGRWTGYKPNITWSDDDGQTFAKSKVFITNIPFDSNNRPYVCYHSDGQSKIHILFTDGHPRNESLNSVYYACYEKGAFWRADGTLICDMDNIPFEPEEATLVYKATKENGRAWIYDLIVNSEGHPVILYARYPEETAHFYHYTVFDGSQWIDNRMCHAGKWFPQTPKGQVEPEPHYSAGMSLHPLKPGIVYLSRDVEGTFEIEKWVTSDMGKTWKNTAITQNSKYDNVRPLVPKNMKPDDPAVVLWMVNKKYRHYTDYKTRINYLIDEEN</sequence>